<dbReference type="FunFam" id="1.20.120.180:FF:000002">
    <property type="entry name" value="Proteasome activator complex subunit 1"/>
    <property type="match status" value="1"/>
</dbReference>
<dbReference type="GO" id="GO:0008537">
    <property type="term" value="C:proteasome activator complex"/>
    <property type="evidence" value="ECO:0007669"/>
    <property type="project" value="InterPro"/>
</dbReference>
<organism evidence="5 6">
    <name type="scientific">Obba rivulosa</name>
    <dbReference type="NCBI Taxonomy" id="1052685"/>
    <lineage>
        <taxon>Eukaryota</taxon>
        <taxon>Fungi</taxon>
        <taxon>Dikarya</taxon>
        <taxon>Basidiomycota</taxon>
        <taxon>Agaricomycotina</taxon>
        <taxon>Agaricomycetes</taxon>
        <taxon>Polyporales</taxon>
        <taxon>Gelatoporiaceae</taxon>
        <taxon>Obba</taxon>
    </lineage>
</organism>
<evidence type="ECO:0000313" key="5">
    <source>
        <dbReference type="EMBL" id="OCH96443.1"/>
    </source>
</evidence>
<dbReference type="InterPro" id="IPR009077">
    <property type="entry name" value="Proteasome_activ_PA28"/>
</dbReference>
<evidence type="ECO:0000256" key="2">
    <source>
        <dbReference type="ARBA" id="ARBA00022942"/>
    </source>
</evidence>
<dbReference type="InterPro" id="IPR036997">
    <property type="entry name" value="PA28_C_sf"/>
</dbReference>
<dbReference type="GO" id="GO:0061133">
    <property type="term" value="F:endopeptidase activator activity"/>
    <property type="evidence" value="ECO:0007669"/>
    <property type="project" value="TreeGrafter"/>
</dbReference>
<dbReference type="SUPFAM" id="SSF47216">
    <property type="entry name" value="Proteasome activator"/>
    <property type="match status" value="1"/>
</dbReference>
<dbReference type="GO" id="GO:0005737">
    <property type="term" value="C:cytoplasm"/>
    <property type="evidence" value="ECO:0007669"/>
    <property type="project" value="TreeGrafter"/>
</dbReference>
<dbReference type="PANTHER" id="PTHR10660:SF2">
    <property type="entry name" value="LD45860P"/>
    <property type="match status" value="1"/>
</dbReference>
<dbReference type="InterPro" id="IPR036252">
    <property type="entry name" value="Proteasome_activ_sf"/>
</dbReference>
<dbReference type="AlphaFoldDB" id="A0A8E2J7D4"/>
<evidence type="ECO:0000259" key="4">
    <source>
        <dbReference type="Pfam" id="PF02252"/>
    </source>
</evidence>
<dbReference type="OrthoDB" id="6591885at2759"/>
<dbReference type="GO" id="GO:0005654">
    <property type="term" value="C:nucleoplasm"/>
    <property type="evidence" value="ECO:0007669"/>
    <property type="project" value="TreeGrafter"/>
</dbReference>
<reference evidence="5 6" key="1">
    <citation type="submission" date="2016-07" db="EMBL/GenBank/DDBJ databases">
        <title>Draft genome of the white-rot fungus Obba rivulosa 3A-2.</title>
        <authorList>
            <consortium name="DOE Joint Genome Institute"/>
            <person name="Miettinen O."/>
            <person name="Riley R."/>
            <person name="Acob R."/>
            <person name="Barry K."/>
            <person name="Cullen D."/>
            <person name="De Vries R."/>
            <person name="Hainaut M."/>
            <person name="Hatakka A."/>
            <person name="Henrissat B."/>
            <person name="Hilden K."/>
            <person name="Kuo R."/>
            <person name="Labutti K."/>
            <person name="Lipzen A."/>
            <person name="Makela M.R."/>
            <person name="Sandor L."/>
            <person name="Spatafora J.W."/>
            <person name="Grigoriev I.V."/>
            <person name="Hibbett D.S."/>
        </authorList>
    </citation>
    <scope>NUCLEOTIDE SEQUENCE [LARGE SCALE GENOMIC DNA]</scope>
    <source>
        <strain evidence="5 6">3A-2</strain>
    </source>
</reference>
<dbReference type="GO" id="GO:0061136">
    <property type="term" value="P:regulation of proteasomal protein catabolic process"/>
    <property type="evidence" value="ECO:0007669"/>
    <property type="project" value="TreeGrafter"/>
</dbReference>
<dbReference type="Gene3D" id="1.20.120.180">
    <property type="entry name" value="Proteasome activator pa28, C-terminal domain"/>
    <property type="match status" value="1"/>
</dbReference>
<evidence type="ECO:0000256" key="1">
    <source>
        <dbReference type="ARBA" id="ARBA00005883"/>
    </source>
</evidence>
<dbReference type="PANTHER" id="PTHR10660">
    <property type="entry name" value="PROTEASOME REGULATOR PA28"/>
    <property type="match status" value="1"/>
</dbReference>
<keyword evidence="6" id="KW-1185">Reference proteome</keyword>
<dbReference type="InterPro" id="IPR003186">
    <property type="entry name" value="PA28_C"/>
</dbReference>
<sequence length="258" mass="29351">MSDKRKMDKDVAHKLEEFHKAAAVVAEEVLFVTWPAKILELQALIDSANFPSSPFHPSHAANSTDPTVYPPPTHSADSHGPETKKRKLDADESTNGVLTSGNDIRNACYPNLMHANKHIIKVHEIMKRECEQLAELIDKVKLWVNLSMPKIEDGDNFGVQIQEEVLNELHRSQESAYNLRDAARQNYANRAKLCSKIIKYPHVEDYVLTLKEHDEKQLYVARQNLHDLRNVYAILTDILHKNITKIRSPKGNNSSGLY</sequence>
<dbReference type="Pfam" id="PF02252">
    <property type="entry name" value="PA28_C"/>
    <property type="match status" value="1"/>
</dbReference>
<feature type="region of interest" description="Disordered" evidence="3">
    <location>
        <begin position="55"/>
        <end position="96"/>
    </location>
</feature>
<name>A0A8E2J7D4_9APHY</name>
<dbReference type="GO" id="GO:2000045">
    <property type="term" value="P:regulation of G1/S transition of mitotic cell cycle"/>
    <property type="evidence" value="ECO:0007669"/>
    <property type="project" value="TreeGrafter"/>
</dbReference>
<accession>A0A8E2J7D4</accession>
<gene>
    <name evidence="5" type="ORF">OBBRIDRAFT_786997</name>
</gene>
<dbReference type="EMBL" id="KV722330">
    <property type="protein sequence ID" value="OCH96443.1"/>
    <property type="molecule type" value="Genomic_DNA"/>
</dbReference>
<protein>
    <submittedName>
        <fullName evidence="5">Proteasome activator pa28, REG alpha/beta subunit</fullName>
    </submittedName>
</protein>
<proteinExistence type="inferred from homology"/>
<feature type="domain" description="Proteasome activator PA28 C-terminal" evidence="4">
    <location>
        <begin position="113"/>
        <end position="255"/>
    </location>
</feature>
<evidence type="ECO:0000313" key="6">
    <source>
        <dbReference type="Proteomes" id="UP000250043"/>
    </source>
</evidence>
<comment type="similarity">
    <text evidence="1">Belongs to the PA28 family.</text>
</comment>
<dbReference type="Proteomes" id="UP000250043">
    <property type="component" value="Unassembled WGS sequence"/>
</dbReference>
<keyword evidence="2 5" id="KW-0647">Proteasome</keyword>
<evidence type="ECO:0000256" key="3">
    <source>
        <dbReference type="SAM" id="MobiDB-lite"/>
    </source>
</evidence>